<sequence>MKPYLEYIAASKEGSWTLFDRRLPAIPFEWHYNSEYELTLTLNSRGQRFVGDNMSSYDDGDLVLIGPKIPHTWCSSGDCGRGPTHQALVLWFSDAFVQSLIRPHVELRPLQALLESSARAIEFSEEVRARARPMICAMLDQTAEDRLPALLQLLLLLSRDVQARPLTSAPVHAMPDALEERIGRVLSYLHEHYREQNAVHQLSQIAALSRSSLHRLFKLQTGMTTTEYVTRLRIGNACAFLIHTDKPISLIADSVGYRNLANFNRQFKETKGQTPRQFRAAFNSRPEHLHRASIQDSSPGSI</sequence>
<dbReference type="GO" id="GO:0003700">
    <property type="term" value="F:DNA-binding transcription factor activity"/>
    <property type="evidence" value="ECO:0007669"/>
    <property type="project" value="InterPro"/>
</dbReference>
<evidence type="ECO:0000313" key="5">
    <source>
        <dbReference type="EMBL" id="MBB5065654.1"/>
    </source>
</evidence>
<proteinExistence type="predicted"/>
<protein>
    <submittedName>
        <fullName evidence="5">AraC-like DNA-binding protein</fullName>
    </submittedName>
</protein>
<evidence type="ECO:0000256" key="2">
    <source>
        <dbReference type="ARBA" id="ARBA00023125"/>
    </source>
</evidence>
<accession>A0A7W7ZTU5</accession>
<dbReference type="AlphaFoldDB" id="A0A7W7ZTU5"/>
<dbReference type="PANTHER" id="PTHR43280">
    <property type="entry name" value="ARAC-FAMILY TRANSCRIPTIONAL REGULATOR"/>
    <property type="match status" value="1"/>
</dbReference>
<gene>
    <name evidence="5" type="ORF">HDF15_004023</name>
</gene>
<comment type="caution">
    <text evidence="5">The sequence shown here is derived from an EMBL/GenBank/DDBJ whole genome shotgun (WGS) entry which is preliminary data.</text>
</comment>
<dbReference type="SUPFAM" id="SSF46689">
    <property type="entry name" value="Homeodomain-like"/>
    <property type="match status" value="2"/>
</dbReference>
<dbReference type="RefSeq" id="WP_184258526.1">
    <property type="nucleotide sequence ID" value="NZ_JACHIO010000018.1"/>
</dbReference>
<keyword evidence="1" id="KW-0805">Transcription regulation</keyword>
<dbReference type="GO" id="GO:0043565">
    <property type="term" value="F:sequence-specific DNA binding"/>
    <property type="evidence" value="ECO:0007669"/>
    <property type="project" value="InterPro"/>
</dbReference>
<dbReference type="Proteomes" id="UP000584867">
    <property type="component" value="Unassembled WGS sequence"/>
</dbReference>
<evidence type="ECO:0000313" key="6">
    <source>
        <dbReference type="Proteomes" id="UP000584867"/>
    </source>
</evidence>
<dbReference type="PROSITE" id="PS01124">
    <property type="entry name" value="HTH_ARAC_FAMILY_2"/>
    <property type="match status" value="1"/>
</dbReference>
<name>A0A7W7ZTU5_9BACT</name>
<feature type="domain" description="HTH araC/xylS-type" evidence="4">
    <location>
        <begin position="183"/>
        <end position="281"/>
    </location>
</feature>
<organism evidence="5 6">
    <name type="scientific">Granulicella mallensis</name>
    <dbReference type="NCBI Taxonomy" id="940614"/>
    <lineage>
        <taxon>Bacteria</taxon>
        <taxon>Pseudomonadati</taxon>
        <taxon>Acidobacteriota</taxon>
        <taxon>Terriglobia</taxon>
        <taxon>Terriglobales</taxon>
        <taxon>Acidobacteriaceae</taxon>
        <taxon>Granulicella</taxon>
    </lineage>
</organism>
<dbReference type="PANTHER" id="PTHR43280:SF27">
    <property type="entry name" value="TRANSCRIPTIONAL REGULATOR MTLR"/>
    <property type="match status" value="1"/>
</dbReference>
<keyword evidence="3" id="KW-0804">Transcription</keyword>
<dbReference type="Gene3D" id="1.10.10.60">
    <property type="entry name" value="Homeodomain-like"/>
    <property type="match status" value="2"/>
</dbReference>
<evidence type="ECO:0000256" key="3">
    <source>
        <dbReference type="ARBA" id="ARBA00023163"/>
    </source>
</evidence>
<dbReference type="CDD" id="cd06976">
    <property type="entry name" value="cupin_MtlR-like_N"/>
    <property type="match status" value="1"/>
</dbReference>
<dbReference type="InterPro" id="IPR018060">
    <property type="entry name" value="HTH_AraC"/>
</dbReference>
<dbReference type="InterPro" id="IPR009057">
    <property type="entry name" value="Homeodomain-like_sf"/>
</dbReference>
<evidence type="ECO:0000259" key="4">
    <source>
        <dbReference type="PROSITE" id="PS01124"/>
    </source>
</evidence>
<evidence type="ECO:0000256" key="1">
    <source>
        <dbReference type="ARBA" id="ARBA00023015"/>
    </source>
</evidence>
<dbReference type="SMART" id="SM00342">
    <property type="entry name" value="HTH_ARAC"/>
    <property type="match status" value="1"/>
</dbReference>
<dbReference type="Pfam" id="PF12833">
    <property type="entry name" value="HTH_18"/>
    <property type="match status" value="1"/>
</dbReference>
<dbReference type="EMBL" id="JACHIO010000018">
    <property type="protein sequence ID" value="MBB5065654.1"/>
    <property type="molecule type" value="Genomic_DNA"/>
</dbReference>
<keyword evidence="2 5" id="KW-0238">DNA-binding</keyword>
<reference evidence="5 6" key="1">
    <citation type="submission" date="2020-08" db="EMBL/GenBank/DDBJ databases">
        <title>Genomic Encyclopedia of Type Strains, Phase IV (KMG-V): Genome sequencing to study the core and pangenomes of soil and plant-associated prokaryotes.</title>
        <authorList>
            <person name="Whitman W."/>
        </authorList>
    </citation>
    <scope>NUCLEOTIDE SEQUENCE [LARGE SCALE GENOMIC DNA]</scope>
    <source>
        <strain evidence="5 6">X5P3</strain>
    </source>
</reference>